<name>A0ABQ1GQ51_9BACL</name>
<sequence>MRTRNAVVLISLMISLVTALLFVVGFGPGAGKLIQAAGNAAQAPQLDQADAQLQQLLKLAREQVSGKLDTVVKWQGAWNSDLQAEPAAERLARQLGLSAVGTENVQGHEVYTSDGLKGGVMGKLSLMEVNGALYVIYRLDAEASAADELEQQQHEAGRVLLSNGVAAAWNGSVQGLAPLPGEQAATATSSADGSSKDASVMLSSMEKEAGELQASPIDSFEDGTTVSRTYEVPSFGITTLINGRKAGLQMASHTDTVTGLQQVSYGSPMLTIEY</sequence>
<reference evidence="2" key="1">
    <citation type="journal article" date="2019" name="Int. J. Syst. Evol. Microbiol.">
        <title>The Global Catalogue of Microorganisms (GCM) 10K type strain sequencing project: providing services to taxonomists for standard genome sequencing and annotation.</title>
        <authorList>
            <consortium name="The Broad Institute Genomics Platform"/>
            <consortium name="The Broad Institute Genome Sequencing Center for Infectious Disease"/>
            <person name="Wu L."/>
            <person name="Ma J."/>
        </authorList>
    </citation>
    <scope>NUCLEOTIDE SEQUENCE [LARGE SCALE GENOMIC DNA]</scope>
    <source>
        <strain evidence="2">CGMCC 1.15044</strain>
    </source>
</reference>
<dbReference type="Gene3D" id="3.30.360.40">
    <property type="entry name" value="YwmB-like"/>
    <property type="match status" value="1"/>
</dbReference>
<proteinExistence type="predicted"/>
<accession>A0ABQ1GQ51</accession>
<gene>
    <name evidence="1" type="ORF">GCM10010917_36910</name>
</gene>
<comment type="caution">
    <text evidence="1">The sequence shown here is derived from an EMBL/GenBank/DDBJ whole genome shotgun (WGS) entry which is preliminary data.</text>
</comment>
<dbReference type="EMBL" id="BMHF01000017">
    <property type="protein sequence ID" value="GGA48265.1"/>
    <property type="molecule type" value="Genomic_DNA"/>
</dbReference>
<protein>
    <submittedName>
        <fullName evidence="1">Uncharacterized protein</fullName>
    </submittedName>
</protein>
<dbReference type="RefSeq" id="WP_094094132.1">
    <property type="nucleotide sequence ID" value="NZ_BMHF01000017.1"/>
</dbReference>
<evidence type="ECO:0000313" key="2">
    <source>
        <dbReference type="Proteomes" id="UP000609323"/>
    </source>
</evidence>
<organism evidence="1 2">
    <name type="scientific">Paenibacillus physcomitrellae</name>
    <dbReference type="NCBI Taxonomy" id="1619311"/>
    <lineage>
        <taxon>Bacteria</taxon>
        <taxon>Bacillati</taxon>
        <taxon>Bacillota</taxon>
        <taxon>Bacilli</taxon>
        <taxon>Bacillales</taxon>
        <taxon>Paenibacillaceae</taxon>
        <taxon>Paenibacillus</taxon>
    </lineage>
</organism>
<evidence type="ECO:0000313" key="1">
    <source>
        <dbReference type="EMBL" id="GGA48265.1"/>
    </source>
</evidence>
<keyword evidence="2" id="KW-1185">Reference proteome</keyword>
<dbReference type="Proteomes" id="UP000609323">
    <property type="component" value="Unassembled WGS sequence"/>
</dbReference>